<dbReference type="GO" id="GO:0008146">
    <property type="term" value="F:sulfotransferase activity"/>
    <property type="evidence" value="ECO:0007669"/>
    <property type="project" value="InterPro"/>
</dbReference>
<keyword evidence="5" id="KW-1133">Transmembrane helix</keyword>
<dbReference type="EC" id="2.8.2.-" evidence="9"/>
<organism evidence="11">
    <name type="scientific">Anopheles atroparvus</name>
    <name type="common">European mosquito</name>
    <dbReference type="NCBI Taxonomy" id="41427"/>
    <lineage>
        <taxon>Eukaryota</taxon>
        <taxon>Metazoa</taxon>
        <taxon>Ecdysozoa</taxon>
        <taxon>Arthropoda</taxon>
        <taxon>Hexapoda</taxon>
        <taxon>Insecta</taxon>
        <taxon>Pterygota</taxon>
        <taxon>Neoptera</taxon>
        <taxon>Endopterygota</taxon>
        <taxon>Diptera</taxon>
        <taxon>Nematocera</taxon>
        <taxon>Culicoidea</taxon>
        <taxon>Culicidae</taxon>
        <taxon>Anophelinae</taxon>
        <taxon>Anopheles</taxon>
    </lineage>
</organism>
<proteinExistence type="inferred from homology"/>
<dbReference type="PANTHER" id="PTHR12137:SF63">
    <property type="entry name" value="CARBOHYDRATE SULFOTRANSFERASE"/>
    <property type="match status" value="1"/>
</dbReference>
<evidence type="ECO:0000256" key="1">
    <source>
        <dbReference type="ARBA" id="ARBA00004323"/>
    </source>
</evidence>
<protein>
    <recommendedName>
        <fullName evidence="9">Carbohydrate sulfotransferase</fullName>
        <ecNumber evidence="9">2.8.2.-</ecNumber>
    </recommendedName>
</protein>
<dbReference type="GO" id="GO:0016051">
    <property type="term" value="P:carbohydrate biosynthetic process"/>
    <property type="evidence" value="ECO:0007669"/>
    <property type="project" value="InterPro"/>
</dbReference>
<dbReference type="PANTHER" id="PTHR12137">
    <property type="entry name" value="CARBOHYDRATE SULFOTRANSFERASE"/>
    <property type="match status" value="1"/>
</dbReference>
<accession>A0A182J9M2</accession>
<sequence length="500" mass="56479">MPDRPLSGSVGGSFGRLLGLMGRSPSGHDADYGGYESLPQTDVDPGAGCSSWYDGSINDTRRPNNEGYIRRFFYTPFLTAKVASDDLPLCFAFIATTITTTVKPDQPHTGPRSQSPACHGAYRMSSEIGASMGLARRRTESIGPGHQTPLTRGTVVRWTAVGLLVTAAVLVLILPWPLPYEETVAEIMDERSSYLQEQCRMIAESAGNGSSTGGGYTSQSRQQQQQQQQQPFHNYFLQPRLGLLWCSISKVASTTWMYQFNRWAGVSDEKLAYAASDLKALARMYYPVPTRADVEEIRRDSARYAKSPVVRFMLVRDPIDRFVSAYEDLIVRPQSANYRNLRRFIFREVYGVDVPLEKNGNVTPLPVPSFSDFTEYVLRKVKVLDPHWNSYYNLCDPCFLQPTVIVKLETYERDVAHLLQLLNLSSSSTGHHAEGFATRRLNVNHNREQKTDAGGKRASTMARLAELSGEQFERLYHRFELDFRLFQYDASQYFALFRED</sequence>
<evidence type="ECO:0000256" key="4">
    <source>
        <dbReference type="ARBA" id="ARBA00022692"/>
    </source>
</evidence>
<keyword evidence="7" id="KW-0472">Membrane</keyword>
<feature type="compositionally biased region" description="Low complexity" evidence="10">
    <location>
        <begin position="217"/>
        <end position="229"/>
    </location>
</feature>
<evidence type="ECO:0000256" key="6">
    <source>
        <dbReference type="ARBA" id="ARBA00023034"/>
    </source>
</evidence>
<evidence type="ECO:0000256" key="5">
    <source>
        <dbReference type="ARBA" id="ARBA00022989"/>
    </source>
</evidence>
<dbReference type="EnsemblMetazoa" id="AATE013979-RA">
    <property type="protein sequence ID" value="AATE013979-PA.1"/>
    <property type="gene ID" value="AATE013979"/>
</dbReference>
<keyword evidence="3 9" id="KW-0808">Transferase</keyword>
<keyword evidence="8 9" id="KW-0325">Glycoprotein</keyword>
<comment type="subcellular location">
    <subcellularLocation>
        <location evidence="1 9">Golgi apparatus membrane</location>
        <topology evidence="1 9">Single-pass type II membrane protein</topology>
    </subcellularLocation>
</comment>
<keyword evidence="4" id="KW-0812">Transmembrane</keyword>
<dbReference type="VEuPathDB" id="VectorBase:AATE013979"/>
<dbReference type="InterPro" id="IPR005331">
    <property type="entry name" value="Sulfotransferase"/>
</dbReference>
<dbReference type="InterPro" id="IPR018011">
    <property type="entry name" value="Carb_sulfotrans_8-10"/>
</dbReference>
<evidence type="ECO:0000256" key="2">
    <source>
        <dbReference type="ARBA" id="ARBA00006339"/>
    </source>
</evidence>
<evidence type="ECO:0000313" key="11">
    <source>
        <dbReference type="EnsemblMetazoa" id="AATE013979-PA.1"/>
    </source>
</evidence>
<evidence type="ECO:0000256" key="8">
    <source>
        <dbReference type="ARBA" id="ARBA00023180"/>
    </source>
</evidence>
<evidence type="ECO:0000256" key="10">
    <source>
        <dbReference type="SAM" id="MobiDB-lite"/>
    </source>
</evidence>
<keyword evidence="9" id="KW-0119">Carbohydrate metabolism</keyword>
<dbReference type="STRING" id="41427.A0A182J9M2"/>
<evidence type="ECO:0000256" key="9">
    <source>
        <dbReference type="RuleBase" id="RU364020"/>
    </source>
</evidence>
<dbReference type="Pfam" id="PF03567">
    <property type="entry name" value="Sulfotransfer_2"/>
    <property type="match status" value="1"/>
</dbReference>
<evidence type="ECO:0000256" key="3">
    <source>
        <dbReference type="ARBA" id="ARBA00022679"/>
    </source>
</evidence>
<name>A0A182J9M2_ANOAO</name>
<reference evidence="11" key="1">
    <citation type="submission" date="2022-08" db="UniProtKB">
        <authorList>
            <consortium name="EnsemblMetazoa"/>
        </authorList>
    </citation>
    <scope>IDENTIFICATION</scope>
    <source>
        <strain evidence="11">EBRO</strain>
    </source>
</reference>
<dbReference type="GO" id="GO:0000139">
    <property type="term" value="C:Golgi membrane"/>
    <property type="evidence" value="ECO:0007669"/>
    <property type="project" value="UniProtKB-SubCell"/>
</dbReference>
<dbReference type="AlphaFoldDB" id="A0A182J9M2"/>
<keyword evidence="6 9" id="KW-0333">Golgi apparatus</keyword>
<keyword evidence="9" id="KW-0735">Signal-anchor</keyword>
<feature type="region of interest" description="Disordered" evidence="10">
    <location>
        <begin position="206"/>
        <end position="229"/>
    </location>
</feature>
<evidence type="ECO:0000256" key="7">
    <source>
        <dbReference type="ARBA" id="ARBA00023136"/>
    </source>
</evidence>
<comment type="similarity">
    <text evidence="2 9">Belongs to the sulfotransferase 2 family.</text>
</comment>